<evidence type="ECO:0000313" key="4">
    <source>
        <dbReference type="EMBL" id="OUY05681.1"/>
    </source>
</evidence>
<evidence type="ECO:0000256" key="1">
    <source>
        <dbReference type="RuleBase" id="RU003494"/>
    </source>
</evidence>
<dbReference type="InterPro" id="IPR036282">
    <property type="entry name" value="Glutathione-S-Trfase_C_sf"/>
</dbReference>
<dbReference type="InterPro" id="IPR040079">
    <property type="entry name" value="Glutathione_S-Trfase"/>
</dbReference>
<dbReference type="PANTHER" id="PTHR43968:SF6">
    <property type="entry name" value="GLUTATHIONE S-TRANSFERASE OMEGA"/>
    <property type="match status" value="1"/>
</dbReference>
<feature type="domain" description="GST C-terminal" evidence="3">
    <location>
        <begin position="92"/>
        <end position="219"/>
    </location>
</feature>
<evidence type="ECO:0000259" key="2">
    <source>
        <dbReference type="PROSITE" id="PS50404"/>
    </source>
</evidence>
<dbReference type="AlphaFoldDB" id="A0A1Z9YU12"/>
<dbReference type="InterPro" id="IPR004045">
    <property type="entry name" value="Glutathione_S-Trfase_N"/>
</dbReference>
<dbReference type="Gene3D" id="1.20.1050.10">
    <property type="match status" value="1"/>
</dbReference>
<name>A0A1Z9YU12_9GAMM</name>
<dbReference type="OrthoDB" id="9781431at2"/>
<dbReference type="SUPFAM" id="SSF47616">
    <property type="entry name" value="GST C-terminal domain-like"/>
    <property type="match status" value="1"/>
</dbReference>
<dbReference type="Pfam" id="PF00043">
    <property type="entry name" value="GST_C"/>
    <property type="match status" value="1"/>
</dbReference>
<dbReference type="SUPFAM" id="SSF52833">
    <property type="entry name" value="Thioredoxin-like"/>
    <property type="match status" value="1"/>
</dbReference>
<dbReference type="RefSeq" id="WP_087621715.1">
    <property type="nucleotide sequence ID" value="NZ_NEXX01000007.1"/>
</dbReference>
<dbReference type="InterPro" id="IPR050983">
    <property type="entry name" value="GST_Omega/HSP26"/>
</dbReference>
<dbReference type="Gene3D" id="3.40.30.10">
    <property type="entry name" value="Glutaredoxin"/>
    <property type="match status" value="1"/>
</dbReference>
<reference evidence="4 5" key="1">
    <citation type="submission" date="2017-05" db="EMBL/GenBank/DDBJ databases">
        <title>Acinetobacter populi ANC 5415 (= PBJ7), whole genome shotgun sequencing project.</title>
        <authorList>
            <person name="Nemec A."/>
            <person name="Radolfova-Krizova L."/>
        </authorList>
    </citation>
    <scope>NUCLEOTIDE SEQUENCE [LARGE SCALE GENOMIC DNA]</scope>
    <source>
        <strain evidence="4 5">PBJ7</strain>
    </source>
</reference>
<gene>
    <name evidence="4" type="ORF">CAP51_15740</name>
</gene>
<dbReference type="InterPro" id="IPR036249">
    <property type="entry name" value="Thioredoxin-like_sf"/>
</dbReference>
<protein>
    <submittedName>
        <fullName evidence="4">Starvation protein A</fullName>
    </submittedName>
</protein>
<dbReference type="InterPro" id="IPR010987">
    <property type="entry name" value="Glutathione-S-Trfase_C-like"/>
</dbReference>
<organism evidence="4 5">
    <name type="scientific">Acinetobacter populi</name>
    <dbReference type="NCBI Taxonomy" id="1582270"/>
    <lineage>
        <taxon>Bacteria</taxon>
        <taxon>Pseudomonadati</taxon>
        <taxon>Pseudomonadota</taxon>
        <taxon>Gammaproteobacteria</taxon>
        <taxon>Moraxellales</taxon>
        <taxon>Moraxellaceae</taxon>
        <taxon>Acinetobacter</taxon>
    </lineage>
</organism>
<feature type="domain" description="GST N-terminal" evidence="2">
    <location>
        <begin position="10"/>
        <end position="87"/>
    </location>
</feature>
<accession>A0A1Z9YU12</accession>
<proteinExistence type="inferred from homology"/>
<evidence type="ECO:0000313" key="5">
    <source>
        <dbReference type="Proteomes" id="UP000196536"/>
    </source>
</evidence>
<dbReference type="PROSITE" id="PS50404">
    <property type="entry name" value="GST_NTER"/>
    <property type="match status" value="1"/>
</dbReference>
<dbReference type="InterPro" id="IPR004046">
    <property type="entry name" value="GST_C"/>
</dbReference>
<dbReference type="GO" id="GO:0005737">
    <property type="term" value="C:cytoplasm"/>
    <property type="evidence" value="ECO:0007669"/>
    <property type="project" value="TreeGrafter"/>
</dbReference>
<evidence type="ECO:0000259" key="3">
    <source>
        <dbReference type="PROSITE" id="PS50405"/>
    </source>
</evidence>
<dbReference type="PANTHER" id="PTHR43968">
    <property type="match status" value="1"/>
</dbReference>
<dbReference type="EMBL" id="NEXX01000007">
    <property type="protein sequence ID" value="OUY05681.1"/>
    <property type="molecule type" value="Genomic_DNA"/>
</dbReference>
<keyword evidence="5" id="KW-1185">Reference proteome</keyword>
<sequence length="221" mass="26500">MSVMDKTPFHGVTLYSHPNDHYSHSVRFLLAEKKIQYRLILVDELDEEDLTQLNPYGSLPTLVDPQIKLFKASIINEYLDERYRQNRLYADSPAEKAEQRQFLWRIEQDWFKWADILLRHPDTLDQQQQSVAKRELADILSSLNPLFQHYPYFMSEQFSIIDCILAPMLLRLWYMKIDISPKHAKGLLLYCQRVFNRDSFRQSLTTFEQTRYSETLKQFNR</sequence>
<dbReference type="PROSITE" id="PS50405">
    <property type="entry name" value="GST_CTER"/>
    <property type="match status" value="1"/>
</dbReference>
<dbReference type="SFLD" id="SFLDS00019">
    <property type="entry name" value="Glutathione_Transferase_(cytos"/>
    <property type="match status" value="1"/>
</dbReference>
<comment type="caution">
    <text evidence="4">The sequence shown here is derived from an EMBL/GenBank/DDBJ whole genome shotgun (WGS) entry which is preliminary data.</text>
</comment>
<comment type="similarity">
    <text evidence="1">Belongs to the GST superfamily.</text>
</comment>
<dbReference type="SFLD" id="SFLDG00358">
    <property type="entry name" value="Main_(cytGST)"/>
    <property type="match status" value="1"/>
</dbReference>
<dbReference type="Pfam" id="PF02798">
    <property type="entry name" value="GST_N"/>
    <property type="match status" value="1"/>
</dbReference>
<dbReference type="Proteomes" id="UP000196536">
    <property type="component" value="Unassembled WGS sequence"/>
</dbReference>